<feature type="domain" description="Phosphoribulokinase/uridine kinase" evidence="1">
    <location>
        <begin position="23"/>
        <end position="159"/>
    </location>
</feature>
<evidence type="ECO:0000313" key="2">
    <source>
        <dbReference type="EMBL" id="KEK19611.1"/>
    </source>
</evidence>
<dbReference type="Gene3D" id="3.40.50.300">
    <property type="entry name" value="P-loop containing nucleotide triphosphate hydrolases"/>
    <property type="match status" value="1"/>
</dbReference>
<dbReference type="InterPro" id="IPR006083">
    <property type="entry name" value="PRK/URK"/>
</dbReference>
<dbReference type="STRING" id="574376.BAMA_20290"/>
<dbReference type="OrthoDB" id="1420794at2"/>
<dbReference type="PRINTS" id="PR00988">
    <property type="entry name" value="URIDINKINASE"/>
</dbReference>
<dbReference type="AlphaFoldDB" id="A0A073JZ94"/>
<evidence type="ECO:0000313" key="3">
    <source>
        <dbReference type="Proteomes" id="UP000027822"/>
    </source>
</evidence>
<dbReference type="SUPFAM" id="SSF52540">
    <property type="entry name" value="P-loop containing nucleoside triphosphate hydrolases"/>
    <property type="match status" value="1"/>
</dbReference>
<reference evidence="2 3" key="1">
    <citation type="submission" date="2014-06" db="EMBL/GenBank/DDBJ databases">
        <title>Draft genome sequence of Bacillus manliponensis JCM 15802 (MCCC 1A00708).</title>
        <authorList>
            <person name="Lai Q."/>
            <person name="Liu Y."/>
            <person name="Shao Z."/>
        </authorList>
    </citation>
    <scope>NUCLEOTIDE SEQUENCE [LARGE SCALE GENOMIC DNA]</scope>
    <source>
        <strain evidence="2 3">JCM 15802</strain>
    </source>
</reference>
<proteinExistence type="predicted"/>
<dbReference type="InterPro" id="IPR027417">
    <property type="entry name" value="P-loop_NTPase"/>
</dbReference>
<dbReference type="EMBL" id="JOTN01000006">
    <property type="protein sequence ID" value="KEK19611.1"/>
    <property type="molecule type" value="Genomic_DNA"/>
</dbReference>
<keyword evidence="3" id="KW-1185">Reference proteome</keyword>
<keyword evidence="2" id="KW-0808">Transferase</keyword>
<accession>A0A073JZ94</accession>
<dbReference type="Proteomes" id="UP000027822">
    <property type="component" value="Unassembled WGS sequence"/>
</dbReference>
<keyword evidence="2" id="KW-0418">Kinase</keyword>
<dbReference type="PANTHER" id="PTHR10285">
    <property type="entry name" value="URIDINE KINASE"/>
    <property type="match status" value="1"/>
</dbReference>
<dbReference type="RefSeq" id="WP_034638416.1">
    <property type="nucleotide sequence ID" value="NZ_CBCSJC010000033.1"/>
</dbReference>
<dbReference type="GO" id="GO:0016301">
    <property type="term" value="F:kinase activity"/>
    <property type="evidence" value="ECO:0007669"/>
    <property type="project" value="UniProtKB-KW"/>
</dbReference>
<evidence type="ECO:0000259" key="1">
    <source>
        <dbReference type="Pfam" id="PF00485"/>
    </source>
</evidence>
<name>A0A073JZ94_9BACI</name>
<comment type="caution">
    <text evidence="2">The sequence shown here is derived from an EMBL/GenBank/DDBJ whole genome shotgun (WGS) entry which is preliminary data.</text>
</comment>
<sequence length="194" mass="22381">MNQTLAQFIKSIENTPRKQSTLLIGIDGCGGSGKSTIAKQLQHCCEDVTIVHMDDFYLPSSQIKPVPPAEKLIGADFDWQRLLSQVIEPLHNEQDGYYARYDWETDTLAEYHTVKTGGIVVIEGIYATRNELANYYDFTIWVDCPRNIRLLRGLERDGEEARSMWVDNWMVAEDMYVKEHRPNERVNLVIDGRR</sequence>
<protein>
    <submittedName>
        <fullName evidence="2">Uridine kinase</fullName>
    </submittedName>
</protein>
<organism evidence="2 3">
    <name type="scientific">Bacillus manliponensis</name>
    <dbReference type="NCBI Taxonomy" id="574376"/>
    <lineage>
        <taxon>Bacteria</taxon>
        <taxon>Bacillati</taxon>
        <taxon>Bacillota</taxon>
        <taxon>Bacilli</taxon>
        <taxon>Bacillales</taxon>
        <taxon>Bacillaceae</taxon>
        <taxon>Bacillus</taxon>
        <taxon>Bacillus cereus group</taxon>
    </lineage>
</organism>
<gene>
    <name evidence="2" type="ORF">BAMA_20290</name>
</gene>
<dbReference type="eggNOG" id="COG0572">
    <property type="taxonomic scope" value="Bacteria"/>
</dbReference>
<dbReference type="Pfam" id="PF00485">
    <property type="entry name" value="PRK"/>
    <property type="match status" value="1"/>
</dbReference>
<dbReference type="GO" id="GO:0005524">
    <property type="term" value="F:ATP binding"/>
    <property type="evidence" value="ECO:0007669"/>
    <property type="project" value="InterPro"/>
</dbReference>